<dbReference type="AlphaFoldDB" id="B7KD67"/>
<evidence type="ECO:0000256" key="5">
    <source>
        <dbReference type="SAM" id="Phobius"/>
    </source>
</evidence>
<evidence type="ECO:0000256" key="1">
    <source>
        <dbReference type="ARBA" id="ARBA00004776"/>
    </source>
</evidence>
<accession>B7KD67</accession>
<name>B7KD67_GLOC7</name>
<comment type="pathway">
    <text evidence="1">Cell wall biogenesis; cell wall polysaccharide biosynthesis.</text>
</comment>
<dbReference type="KEGG" id="cyc:PCC7424_4831"/>
<feature type="transmembrane region" description="Helical" evidence="5">
    <location>
        <begin position="270"/>
        <end position="287"/>
    </location>
</feature>
<evidence type="ECO:0000256" key="2">
    <source>
        <dbReference type="ARBA" id="ARBA00006739"/>
    </source>
</evidence>
<dbReference type="Pfam" id="PF00535">
    <property type="entry name" value="Glycos_transf_2"/>
    <property type="match status" value="1"/>
</dbReference>
<keyword evidence="5" id="KW-0812">Transmembrane</keyword>
<keyword evidence="8" id="KW-1185">Reference proteome</keyword>
<dbReference type="PANTHER" id="PTHR43179">
    <property type="entry name" value="RHAMNOSYLTRANSFERASE WBBL"/>
    <property type="match status" value="1"/>
</dbReference>
<dbReference type="SUPFAM" id="SSF53448">
    <property type="entry name" value="Nucleotide-diphospho-sugar transferases"/>
    <property type="match status" value="1"/>
</dbReference>
<keyword evidence="3" id="KW-0328">Glycosyltransferase</keyword>
<organism evidence="7 8">
    <name type="scientific">Gloeothece citriformis (strain PCC 7424)</name>
    <name type="common">Cyanothece sp. (strain PCC 7424)</name>
    <dbReference type="NCBI Taxonomy" id="65393"/>
    <lineage>
        <taxon>Bacteria</taxon>
        <taxon>Bacillati</taxon>
        <taxon>Cyanobacteriota</taxon>
        <taxon>Cyanophyceae</taxon>
        <taxon>Oscillatoriophycideae</taxon>
        <taxon>Chroococcales</taxon>
        <taxon>Aphanothecaceae</taxon>
        <taxon>Gloeothece</taxon>
        <taxon>Gloeothece citriformis</taxon>
    </lineage>
</organism>
<dbReference type="InterPro" id="IPR001173">
    <property type="entry name" value="Glyco_trans_2-like"/>
</dbReference>
<feature type="domain" description="Glycosyltransferase 2-like" evidence="6">
    <location>
        <begin position="11"/>
        <end position="140"/>
    </location>
</feature>
<reference evidence="8" key="1">
    <citation type="journal article" date="2011" name="MBio">
        <title>Novel metabolic attributes of the genus Cyanothece, comprising a group of unicellular nitrogen-fixing Cyanobacteria.</title>
        <authorList>
            <person name="Bandyopadhyay A."/>
            <person name="Elvitigala T."/>
            <person name="Welsh E."/>
            <person name="Stockel J."/>
            <person name="Liberton M."/>
            <person name="Min H."/>
            <person name="Sherman L.A."/>
            <person name="Pakrasi H.B."/>
        </authorList>
    </citation>
    <scope>NUCLEOTIDE SEQUENCE [LARGE SCALE GENOMIC DNA]</scope>
    <source>
        <strain evidence="8">PCC 7424</strain>
    </source>
</reference>
<sequence>MNTRTKDPVYIIIPVHNRKAITLKCLETLSQNGDLHRYHVVVVDDGSTDGTSDAIHSLYPEVTVLNGDGNLWWTGAIKKGMEYAYNQNAQYIIWLNDDCYPQKGSIDQLLDLCQSNPKLIVGGQSLDPDTLEPSYGGIIRNNYLIKEIHTQEKTIVDCDGLNGNLVCFSRQVINTIGYPNYQIFPHYHGDTTYTNLAKRKGYQVIIFGEAIALCKNDHPQVCWLLPERPLLNYWQDYFKIKSASYWKAEINYYKAILGSSGIIIYLYQKIIKFWIFVLIGTIIPLKFRQQFKKN</sequence>
<dbReference type="Proteomes" id="UP000002384">
    <property type="component" value="Chromosome"/>
</dbReference>
<dbReference type="Gene3D" id="3.90.550.10">
    <property type="entry name" value="Spore Coat Polysaccharide Biosynthesis Protein SpsA, Chain A"/>
    <property type="match status" value="1"/>
</dbReference>
<dbReference type="InterPro" id="IPR029044">
    <property type="entry name" value="Nucleotide-diphossugar_trans"/>
</dbReference>
<evidence type="ECO:0000256" key="4">
    <source>
        <dbReference type="ARBA" id="ARBA00022679"/>
    </source>
</evidence>
<evidence type="ECO:0000313" key="8">
    <source>
        <dbReference type="Proteomes" id="UP000002384"/>
    </source>
</evidence>
<dbReference type="RefSeq" id="WP_015956770.1">
    <property type="nucleotide sequence ID" value="NC_011729.1"/>
</dbReference>
<dbReference type="OrthoDB" id="9806824at2"/>
<dbReference type="PANTHER" id="PTHR43179:SF12">
    <property type="entry name" value="GALACTOFURANOSYLTRANSFERASE GLFT2"/>
    <property type="match status" value="1"/>
</dbReference>
<evidence type="ECO:0000259" key="6">
    <source>
        <dbReference type="Pfam" id="PF00535"/>
    </source>
</evidence>
<gene>
    <name evidence="7" type="ordered locus">PCC7424_4831</name>
</gene>
<proteinExistence type="inferred from homology"/>
<keyword evidence="4 7" id="KW-0808">Transferase</keyword>
<protein>
    <submittedName>
        <fullName evidence="7">Glycosyl transferase family 2</fullName>
    </submittedName>
</protein>
<comment type="similarity">
    <text evidence="2">Belongs to the glycosyltransferase 2 family.</text>
</comment>
<dbReference type="eggNOG" id="COG1216">
    <property type="taxonomic scope" value="Bacteria"/>
</dbReference>
<keyword evidence="5" id="KW-0472">Membrane</keyword>
<dbReference type="EMBL" id="CP001291">
    <property type="protein sequence ID" value="ACK73188.1"/>
    <property type="molecule type" value="Genomic_DNA"/>
</dbReference>
<keyword evidence="5" id="KW-1133">Transmembrane helix</keyword>
<dbReference type="GO" id="GO:0016757">
    <property type="term" value="F:glycosyltransferase activity"/>
    <property type="evidence" value="ECO:0007669"/>
    <property type="project" value="UniProtKB-KW"/>
</dbReference>
<evidence type="ECO:0000313" key="7">
    <source>
        <dbReference type="EMBL" id="ACK73188.1"/>
    </source>
</evidence>
<dbReference type="STRING" id="65393.PCC7424_4831"/>
<dbReference type="HOGENOM" id="CLU_023845_5_0_3"/>
<dbReference type="CAZy" id="GT2">
    <property type="family name" value="Glycosyltransferase Family 2"/>
</dbReference>
<evidence type="ECO:0000256" key="3">
    <source>
        <dbReference type="ARBA" id="ARBA00022676"/>
    </source>
</evidence>